<comment type="similarity">
    <text evidence="1 3 5">Belongs to the GrpE family.</text>
</comment>
<dbReference type="GO" id="GO:0042803">
    <property type="term" value="F:protein homodimerization activity"/>
    <property type="evidence" value="ECO:0007669"/>
    <property type="project" value="InterPro"/>
</dbReference>
<comment type="function">
    <text evidence="3 4">Participates actively in the response to hyperosmotic and heat shock by preventing the aggregation of stress-denatured proteins, in association with DnaK and GrpE. It is the nucleotide exchange factor for DnaK and may function as a thermosensor. Unfolded proteins bind initially to DnaJ; upon interaction with the DnaJ-bound protein, DnaK hydrolyzes its bound ATP, resulting in the formation of a stable complex. GrpE releases ADP from DnaK; ATP binding to DnaK triggers the release of the substrate protein, thus completing the reaction cycle. Several rounds of ATP-dependent interactions between DnaJ, DnaK and GrpE are required for fully efficient folding.</text>
</comment>
<dbReference type="SUPFAM" id="SSF51064">
    <property type="entry name" value="Head domain of nucleotide exchange factor GrpE"/>
    <property type="match status" value="1"/>
</dbReference>
<comment type="subunit">
    <text evidence="3">Homodimer.</text>
</comment>
<evidence type="ECO:0000313" key="7">
    <source>
        <dbReference type="EMBL" id="PVY39595.1"/>
    </source>
</evidence>
<evidence type="ECO:0000256" key="4">
    <source>
        <dbReference type="RuleBase" id="RU000639"/>
    </source>
</evidence>
<name>A0A2U1AT40_9BACT</name>
<keyword evidence="8" id="KW-1185">Reference proteome</keyword>
<keyword evidence="3 4" id="KW-0346">Stress response</keyword>
<dbReference type="PANTHER" id="PTHR21237">
    <property type="entry name" value="GRPE PROTEIN"/>
    <property type="match status" value="1"/>
</dbReference>
<dbReference type="GO" id="GO:0051087">
    <property type="term" value="F:protein-folding chaperone binding"/>
    <property type="evidence" value="ECO:0007669"/>
    <property type="project" value="InterPro"/>
</dbReference>
<feature type="compositionally biased region" description="Low complexity" evidence="6">
    <location>
        <begin position="25"/>
        <end position="39"/>
    </location>
</feature>
<dbReference type="PRINTS" id="PR00773">
    <property type="entry name" value="GRPEPROTEIN"/>
</dbReference>
<gene>
    <name evidence="3" type="primary">grpE</name>
    <name evidence="7" type="ORF">C8D82_12072</name>
</gene>
<organism evidence="7 8">
    <name type="scientific">Victivallis vadensis</name>
    <dbReference type="NCBI Taxonomy" id="172901"/>
    <lineage>
        <taxon>Bacteria</taxon>
        <taxon>Pseudomonadati</taxon>
        <taxon>Lentisphaerota</taxon>
        <taxon>Lentisphaeria</taxon>
        <taxon>Victivallales</taxon>
        <taxon>Victivallaceae</taxon>
        <taxon>Victivallis</taxon>
    </lineage>
</organism>
<dbReference type="GeneID" id="78295972"/>
<evidence type="ECO:0000256" key="2">
    <source>
        <dbReference type="ARBA" id="ARBA00023186"/>
    </source>
</evidence>
<dbReference type="CDD" id="cd00446">
    <property type="entry name" value="GrpE"/>
    <property type="match status" value="1"/>
</dbReference>
<dbReference type="Gene3D" id="2.30.22.10">
    <property type="entry name" value="Head domain of nucleotide exchange factor GrpE"/>
    <property type="match status" value="1"/>
</dbReference>
<evidence type="ECO:0000313" key="8">
    <source>
        <dbReference type="Proteomes" id="UP000245959"/>
    </source>
</evidence>
<accession>A0A2U1AT40</accession>
<dbReference type="PANTHER" id="PTHR21237:SF40">
    <property type="entry name" value="CELL CYCLE AND APOPTOSIS REGULATOR PROTEIN 2"/>
    <property type="match status" value="1"/>
</dbReference>
<comment type="caution">
    <text evidence="7">The sequence shown here is derived from an EMBL/GenBank/DDBJ whole genome shotgun (WGS) entry which is preliminary data.</text>
</comment>
<dbReference type="GO" id="GO:0006457">
    <property type="term" value="P:protein folding"/>
    <property type="evidence" value="ECO:0007669"/>
    <property type="project" value="InterPro"/>
</dbReference>
<dbReference type="SUPFAM" id="SSF58014">
    <property type="entry name" value="Coiled-coil domain of nucleotide exchange factor GrpE"/>
    <property type="match status" value="1"/>
</dbReference>
<evidence type="ECO:0000256" key="3">
    <source>
        <dbReference type="HAMAP-Rule" id="MF_01151"/>
    </source>
</evidence>
<dbReference type="InterPro" id="IPR009012">
    <property type="entry name" value="GrpE_head"/>
</dbReference>
<reference evidence="7 8" key="1">
    <citation type="submission" date="2018-04" db="EMBL/GenBank/DDBJ databases">
        <title>Genomic Encyclopedia of Type Strains, Phase IV (KMG-IV): sequencing the most valuable type-strain genomes for metagenomic binning, comparative biology and taxonomic classification.</title>
        <authorList>
            <person name="Goeker M."/>
        </authorList>
    </citation>
    <scope>NUCLEOTIDE SEQUENCE [LARGE SCALE GENOMIC DNA]</scope>
    <source>
        <strain evidence="7 8">DSM 14823</strain>
    </source>
</reference>
<dbReference type="GO" id="GO:0005737">
    <property type="term" value="C:cytoplasm"/>
    <property type="evidence" value="ECO:0007669"/>
    <property type="project" value="UniProtKB-SubCell"/>
</dbReference>
<dbReference type="Pfam" id="PF01025">
    <property type="entry name" value="GrpE"/>
    <property type="match status" value="1"/>
</dbReference>
<sequence>MSRKHHHSETEHPGSEDQLEQNETVEPQEPVPAEEVQAESIPSEIDTLKKEVDDLKEKLIYLQADYQNYRKRVAKDVSDARVYGTANALSPFLTVFDYLNMAKTASEKSDNIESIRQGLNMIIAEFYKAFDELNVKKLDSVGAKFNPELHEAVAREASDTIPEGQILKEWSGGFKMGDKLLRAARVVVSSGPAAEAETAEAKKEE</sequence>
<evidence type="ECO:0000256" key="5">
    <source>
        <dbReference type="RuleBase" id="RU004478"/>
    </source>
</evidence>
<evidence type="ECO:0000256" key="6">
    <source>
        <dbReference type="SAM" id="MobiDB-lite"/>
    </source>
</evidence>
<comment type="subcellular location">
    <subcellularLocation>
        <location evidence="3">Cytoplasm</location>
    </subcellularLocation>
</comment>
<protein>
    <recommendedName>
        <fullName evidence="3 4">Protein GrpE</fullName>
    </recommendedName>
    <alternativeName>
        <fullName evidence="3">HSP-70 cofactor</fullName>
    </alternativeName>
</protein>
<dbReference type="AlphaFoldDB" id="A0A2U1AT40"/>
<dbReference type="Proteomes" id="UP000245959">
    <property type="component" value="Unassembled WGS sequence"/>
</dbReference>
<dbReference type="Gene3D" id="3.90.20.20">
    <property type="match status" value="1"/>
</dbReference>
<dbReference type="InterPro" id="IPR000740">
    <property type="entry name" value="GrpE"/>
</dbReference>
<dbReference type="RefSeq" id="WP_116884679.1">
    <property type="nucleotide sequence ID" value="NZ_CAUBWW010000275.1"/>
</dbReference>
<evidence type="ECO:0000256" key="1">
    <source>
        <dbReference type="ARBA" id="ARBA00009054"/>
    </source>
</evidence>
<dbReference type="HAMAP" id="MF_01151">
    <property type="entry name" value="GrpE"/>
    <property type="match status" value="1"/>
</dbReference>
<dbReference type="InterPro" id="IPR013805">
    <property type="entry name" value="GrpE_CC"/>
</dbReference>
<dbReference type="GO" id="GO:0000774">
    <property type="term" value="F:adenyl-nucleotide exchange factor activity"/>
    <property type="evidence" value="ECO:0007669"/>
    <property type="project" value="InterPro"/>
</dbReference>
<dbReference type="EMBL" id="QEKH01000020">
    <property type="protein sequence ID" value="PVY39595.1"/>
    <property type="molecule type" value="Genomic_DNA"/>
</dbReference>
<keyword evidence="2 3" id="KW-0143">Chaperone</keyword>
<feature type="region of interest" description="Disordered" evidence="6">
    <location>
        <begin position="1"/>
        <end position="45"/>
    </location>
</feature>
<proteinExistence type="inferred from homology"/>
<dbReference type="GO" id="GO:0051082">
    <property type="term" value="F:unfolded protein binding"/>
    <property type="evidence" value="ECO:0007669"/>
    <property type="project" value="TreeGrafter"/>
</dbReference>
<keyword evidence="3" id="KW-0963">Cytoplasm</keyword>
<dbReference type="PROSITE" id="PS01071">
    <property type="entry name" value="GRPE"/>
    <property type="match status" value="1"/>
</dbReference>